<keyword evidence="2" id="KW-0539">Nucleus</keyword>
<evidence type="ECO:0000256" key="2">
    <source>
        <dbReference type="ARBA" id="ARBA00023242"/>
    </source>
</evidence>
<accession>A0A0A1T9E5</accession>
<feature type="domain" description="Zn(2)-C6 fungal-type" evidence="3">
    <location>
        <begin position="6"/>
        <end position="34"/>
    </location>
</feature>
<dbReference type="SUPFAM" id="SSF57701">
    <property type="entry name" value="Zn2/Cys6 DNA-binding domain"/>
    <property type="match status" value="1"/>
</dbReference>
<dbReference type="PROSITE" id="PS00463">
    <property type="entry name" value="ZN2_CY6_FUNGAL_1"/>
    <property type="match status" value="1"/>
</dbReference>
<dbReference type="SMART" id="SM00066">
    <property type="entry name" value="GAL4"/>
    <property type="match status" value="1"/>
</dbReference>
<dbReference type="GO" id="GO:0005634">
    <property type="term" value="C:nucleus"/>
    <property type="evidence" value="ECO:0007669"/>
    <property type="project" value="UniProtKB-SubCell"/>
</dbReference>
<sequence length="471" mass="52440">MRTRKGCWTCSERRVACDGGKPNCAKCIRGSRQCQGYDARLSWPKAGDKKRSLVSYVPVTRVRRGAKLPFINTAAQDLQLYYFPELVYRINHSLYKQPSPWHATEKAVPDAMDLISYFRAYAHPALNTFVGESPPLRDFLLRLALRDTSTPGRAVLNSILALSELHRAGRTDRALQLKVLALQYLSAATKQGSLTNIEAAQVVGASMVLGVFDTLQPFTQSDEWLSYTKGAARIAVASGLMDDGSDETMHLVSWVQFHDVLSGFPARQKQIKSESPTPASLVYRTPMAVSPLRPQEDMLSLLSEVYEAVQTTRDVTPEYEDRISLLQQRVEQLAVPEAARTSDTTIAVDVWQKATQIYLARATQSVCPADDLDQLIEEAFQGPIQNCSCPHFFPLFVVACEARTDARRTAILDLIDRAEKSGLVRSKLWLKDVIQATWVQMDLHADDEVLVDYIGTISRVIGSADVIPSFA</sequence>
<dbReference type="GO" id="GO:0008270">
    <property type="term" value="F:zinc ion binding"/>
    <property type="evidence" value="ECO:0007669"/>
    <property type="project" value="InterPro"/>
</dbReference>
<protein>
    <recommendedName>
        <fullName evidence="3">Zn(2)-C6 fungal-type domain-containing protein</fullName>
    </recommendedName>
</protein>
<dbReference type="Proteomes" id="UP000039046">
    <property type="component" value="Unassembled WGS sequence"/>
</dbReference>
<proteinExistence type="predicted"/>
<dbReference type="GO" id="GO:0000981">
    <property type="term" value="F:DNA-binding transcription factor activity, RNA polymerase II-specific"/>
    <property type="evidence" value="ECO:0007669"/>
    <property type="project" value="InterPro"/>
</dbReference>
<dbReference type="EMBL" id="CDHN01000001">
    <property type="protein sequence ID" value="CEJ82800.1"/>
    <property type="molecule type" value="Genomic_DNA"/>
</dbReference>
<dbReference type="Gene3D" id="4.10.240.10">
    <property type="entry name" value="Zn(2)-C6 fungal-type DNA-binding domain"/>
    <property type="match status" value="1"/>
</dbReference>
<dbReference type="InterPro" id="IPR021858">
    <property type="entry name" value="Fun_TF"/>
</dbReference>
<dbReference type="PANTHER" id="PTHR37534">
    <property type="entry name" value="TRANSCRIPTIONAL ACTIVATOR PROTEIN UGA3"/>
    <property type="match status" value="1"/>
</dbReference>
<dbReference type="AlphaFoldDB" id="A0A0A1T9E5"/>
<dbReference type="STRING" id="1531966.A0A0A1T9E5"/>
<evidence type="ECO:0000259" key="3">
    <source>
        <dbReference type="PROSITE" id="PS50048"/>
    </source>
</evidence>
<name>A0A0A1T9E5_9HYPO</name>
<dbReference type="CDD" id="cd00067">
    <property type="entry name" value="GAL4"/>
    <property type="match status" value="1"/>
</dbReference>
<evidence type="ECO:0000313" key="4">
    <source>
        <dbReference type="EMBL" id="CEJ82800.1"/>
    </source>
</evidence>
<dbReference type="GO" id="GO:0045944">
    <property type="term" value="P:positive regulation of transcription by RNA polymerase II"/>
    <property type="evidence" value="ECO:0007669"/>
    <property type="project" value="TreeGrafter"/>
</dbReference>
<gene>
    <name evidence="4" type="ORF">VHEMI02848</name>
</gene>
<dbReference type="InterPro" id="IPR036864">
    <property type="entry name" value="Zn2-C6_fun-type_DNA-bd_sf"/>
</dbReference>
<dbReference type="PANTHER" id="PTHR37534:SF39">
    <property type="entry name" value="TRANSCRIPTION FACTOR DOMAIN-CONTAINING PROTEIN"/>
    <property type="match status" value="1"/>
</dbReference>
<dbReference type="GO" id="GO:0000976">
    <property type="term" value="F:transcription cis-regulatory region binding"/>
    <property type="evidence" value="ECO:0007669"/>
    <property type="project" value="TreeGrafter"/>
</dbReference>
<organism evidence="4 5">
    <name type="scientific">[Torrubiella] hemipterigena</name>
    <dbReference type="NCBI Taxonomy" id="1531966"/>
    <lineage>
        <taxon>Eukaryota</taxon>
        <taxon>Fungi</taxon>
        <taxon>Dikarya</taxon>
        <taxon>Ascomycota</taxon>
        <taxon>Pezizomycotina</taxon>
        <taxon>Sordariomycetes</taxon>
        <taxon>Hypocreomycetidae</taxon>
        <taxon>Hypocreales</taxon>
        <taxon>Clavicipitaceae</taxon>
        <taxon>Clavicipitaceae incertae sedis</taxon>
        <taxon>'Torrubiella' clade</taxon>
    </lineage>
</organism>
<keyword evidence="5" id="KW-1185">Reference proteome</keyword>
<evidence type="ECO:0000256" key="1">
    <source>
        <dbReference type="ARBA" id="ARBA00004123"/>
    </source>
</evidence>
<comment type="subcellular location">
    <subcellularLocation>
        <location evidence="1">Nucleus</location>
    </subcellularLocation>
</comment>
<dbReference type="InterPro" id="IPR001138">
    <property type="entry name" value="Zn2Cys6_DnaBD"/>
</dbReference>
<dbReference type="Pfam" id="PF11951">
    <property type="entry name" value="Fungal_trans_2"/>
    <property type="match status" value="1"/>
</dbReference>
<reference evidence="4 5" key="1">
    <citation type="journal article" date="2015" name="Genome Announc.">
        <title>Draft Genome Sequence and Gene Annotation of the Entomopathogenic Fungus Verticillium hemipterigenum.</title>
        <authorList>
            <person name="Horn F."/>
            <person name="Habel A."/>
            <person name="Scharf D.H."/>
            <person name="Dworschak J."/>
            <person name="Brakhage A.A."/>
            <person name="Guthke R."/>
            <person name="Hertweck C."/>
            <person name="Linde J."/>
        </authorList>
    </citation>
    <scope>NUCLEOTIDE SEQUENCE [LARGE SCALE GENOMIC DNA]</scope>
</reference>
<dbReference type="PROSITE" id="PS50048">
    <property type="entry name" value="ZN2_CY6_FUNGAL_2"/>
    <property type="match status" value="1"/>
</dbReference>
<dbReference type="Pfam" id="PF00172">
    <property type="entry name" value="Zn_clus"/>
    <property type="match status" value="1"/>
</dbReference>
<evidence type="ECO:0000313" key="5">
    <source>
        <dbReference type="Proteomes" id="UP000039046"/>
    </source>
</evidence>
<dbReference type="OrthoDB" id="5130013at2759"/>
<dbReference type="HOGENOM" id="CLU_015493_0_2_1"/>